<dbReference type="AlphaFoldDB" id="A0AAE4G8Y9"/>
<reference evidence="6" key="1">
    <citation type="submission" date="2023-02" db="EMBL/GenBank/DDBJ databases">
        <title>Description of Herbaspirillum huttiense subsp. nephrolepsisexaltata and Herbaspirillum huttiense subsp. lycopersicon.</title>
        <authorList>
            <person name="Poudel M."/>
            <person name="Sharma A."/>
            <person name="Goss E."/>
            <person name="Tapia J.H."/>
            <person name="Harmon C.M."/>
            <person name="Jones J.B."/>
        </authorList>
    </citation>
    <scope>NUCLEOTIDE SEQUENCE</scope>
    <source>
        <strain evidence="6">NC40101</strain>
    </source>
</reference>
<gene>
    <name evidence="6" type="ORF">RJN63_11095</name>
</gene>
<dbReference type="EMBL" id="JAVRAA010000005">
    <property type="protein sequence ID" value="MDT0337375.1"/>
    <property type="molecule type" value="Genomic_DNA"/>
</dbReference>
<keyword evidence="4" id="KW-0963">Cytoplasm</keyword>
<dbReference type="InterPro" id="IPR007476">
    <property type="entry name" value="RdgC"/>
</dbReference>
<proteinExistence type="inferred from homology"/>
<dbReference type="NCBIfam" id="NF001463">
    <property type="entry name" value="PRK00321.1-4"/>
    <property type="match status" value="1"/>
</dbReference>
<dbReference type="GO" id="GO:0000018">
    <property type="term" value="P:regulation of DNA recombination"/>
    <property type="evidence" value="ECO:0007669"/>
    <property type="project" value="TreeGrafter"/>
</dbReference>
<dbReference type="GO" id="GO:0043590">
    <property type="term" value="C:bacterial nucleoid"/>
    <property type="evidence" value="ECO:0007669"/>
    <property type="project" value="TreeGrafter"/>
</dbReference>
<dbReference type="Pfam" id="PF04381">
    <property type="entry name" value="RdgC"/>
    <property type="match status" value="1"/>
</dbReference>
<evidence type="ECO:0000256" key="4">
    <source>
        <dbReference type="ARBA" id="ARBA00022490"/>
    </source>
</evidence>
<dbReference type="GO" id="GO:0003690">
    <property type="term" value="F:double-stranded DNA binding"/>
    <property type="evidence" value="ECO:0007669"/>
    <property type="project" value="TreeGrafter"/>
</dbReference>
<comment type="similarity">
    <text evidence="2">Belongs to the RdgC family.</text>
</comment>
<comment type="subcellular location">
    <subcellularLocation>
        <location evidence="1">Cytoplasm</location>
        <location evidence="1">Nucleoid</location>
    </subcellularLocation>
</comment>
<keyword evidence="5" id="KW-0233">DNA recombination</keyword>
<dbReference type="GO" id="GO:0006310">
    <property type="term" value="P:DNA recombination"/>
    <property type="evidence" value="ECO:0007669"/>
    <property type="project" value="UniProtKB-KW"/>
</dbReference>
<sequence length="317" mass="35928">MQSVLCSHVTLFGRRNMFSNLFVFRLTKAWSLTSAMLDGIIAKNEFVACQPREAKSIGWTSVYEDGPKHISTERCTLLAVKIETKTVPGDVLKRRVKKMVQSFEKEKGYKPGRKEQKMMKEEAYDQLLPKVLEKQSLVRLIIDQKDGWITVDTSSAPKCDDVIGFLLRAVDGIPLASVKSNRNPAEAMAEWLTTGDAPDDFSIDRDCELKGTEEEKPMVRYARLSLEREEIAQHIGEGKRPTRLAMTYKDRLSFVLTDKFQIKKLELLDSGTEEKPRSDEEMETVAQSNLTILSRELRRFLPALLEGLGGEGDYSSI</sequence>
<dbReference type="NCBIfam" id="NF001464">
    <property type="entry name" value="PRK00321.1-5"/>
    <property type="match status" value="1"/>
</dbReference>
<dbReference type="PANTHER" id="PTHR38103">
    <property type="entry name" value="RECOMBINATION-ASSOCIATED PROTEIN RDGC"/>
    <property type="match status" value="1"/>
</dbReference>
<organism evidence="6">
    <name type="scientific">Herbaspirillum huttiense subsp. nephrolepidis</name>
    <dbReference type="NCBI Taxonomy" id="3075126"/>
    <lineage>
        <taxon>Bacteria</taxon>
        <taxon>Pseudomonadati</taxon>
        <taxon>Pseudomonadota</taxon>
        <taxon>Betaproteobacteria</taxon>
        <taxon>Burkholderiales</taxon>
        <taxon>Oxalobacteraceae</taxon>
        <taxon>Herbaspirillum</taxon>
    </lineage>
</organism>
<protein>
    <recommendedName>
        <fullName evidence="3">Recombination-associated protein RdgC</fullName>
    </recommendedName>
</protein>
<accession>A0AAE4G8Y9</accession>
<dbReference type="RefSeq" id="WP_311434909.1">
    <property type="nucleotide sequence ID" value="NZ_JBCGUI010000005.1"/>
</dbReference>
<evidence type="ECO:0000256" key="2">
    <source>
        <dbReference type="ARBA" id="ARBA00008657"/>
    </source>
</evidence>
<evidence type="ECO:0000313" key="6">
    <source>
        <dbReference type="EMBL" id="MDT0337375.1"/>
    </source>
</evidence>
<evidence type="ECO:0000256" key="3">
    <source>
        <dbReference type="ARBA" id="ARBA00022296"/>
    </source>
</evidence>
<name>A0AAE4G8Y9_9BURK</name>
<evidence type="ECO:0000256" key="1">
    <source>
        <dbReference type="ARBA" id="ARBA00004453"/>
    </source>
</evidence>
<dbReference type="PANTHER" id="PTHR38103:SF1">
    <property type="entry name" value="RECOMBINATION-ASSOCIATED PROTEIN RDGC"/>
    <property type="match status" value="1"/>
</dbReference>
<comment type="caution">
    <text evidence="6">The sequence shown here is derived from an EMBL/GenBank/DDBJ whole genome shotgun (WGS) entry which is preliminary data.</text>
</comment>
<evidence type="ECO:0000256" key="5">
    <source>
        <dbReference type="ARBA" id="ARBA00023172"/>
    </source>
</evidence>